<dbReference type="InterPro" id="IPR034686">
    <property type="entry name" value="Terpene_cyclase-like_2"/>
</dbReference>
<dbReference type="SUPFAM" id="SSF48576">
    <property type="entry name" value="Terpenoid synthases"/>
    <property type="match status" value="1"/>
</dbReference>
<dbReference type="GO" id="GO:0046872">
    <property type="term" value="F:metal ion binding"/>
    <property type="evidence" value="ECO:0007669"/>
    <property type="project" value="UniProtKB-KW"/>
</dbReference>
<dbReference type="GO" id="GO:0010333">
    <property type="term" value="F:terpene synthase activity"/>
    <property type="evidence" value="ECO:0007669"/>
    <property type="project" value="InterPro"/>
</dbReference>
<dbReference type="Pfam" id="PF19086">
    <property type="entry name" value="Terpene_syn_C_2"/>
    <property type="match status" value="1"/>
</dbReference>
<dbReference type="Proteomes" id="UP000184364">
    <property type="component" value="Unassembled WGS sequence"/>
</dbReference>
<sequence>MKSQIFSLEYPFELKLNPFEDSSEQFARRLIDEYSCLPDDVKSKYKKFSFGRVTASVFPNANFEKLIPLIRWMVFGFCFDDFYGSKPLAEIIEASKKAINILNGELPDFNDLEFYNQLSIAKAEFLPSVTPYWLTRFTEHHQDWFGAMYLETKYNCKQNSYPSIEDYMVIRENLIGGKLMCDQLEVVSDFIMPEEVIKDTQIQRFRQLFSRIIAWYNDVFSVDWEVQRGEKMNLVLIIENEKGCTRDEAYAEAINIHNKELAEFIKISDALSDFGEYNEGIRRYVENTKLFFKGQEIWYKGTERYSPKEVQ</sequence>
<keyword evidence="3" id="KW-1185">Reference proteome</keyword>
<keyword evidence="1" id="KW-0460">Magnesium</keyword>
<dbReference type="RefSeq" id="WP_073293642.1">
    <property type="nucleotide sequence ID" value="NZ_FRAV01000020.1"/>
</dbReference>
<proteinExistence type="inferred from homology"/>
<evidence type="ECO:0000313" key="2">
    <source>
        <dbReference type="EMBL" id="SHL57749.1"/>
    </source>
</evidence>
<gene>
    <name evidence="2" type="ORF">SAMN05444267_102066</name>
</gene>
<keyword evidence="1" id="KW-0456">Lyase</keyword>
<dbReference type="Gene3D" id="1.10.600.10">
    <property type="entry name" value="Farnesyl Diphosphate Synthase"/>
    <property type="match status" value="1"/>
</dbReference>
<dbReference type="SFLD" id="SFLDG01020">
    <property type="entry name" value="Terpene_Cyclase_Like_2"/>
    <property type="match status" value="1"/>
</dbReference>
<dbReference type="EMBL" id="FRAV01000020">
    <property type="protein sequence ID" value="SHL57749.1"/>
    <property type="molecule type" value="Genomic_DNA"/>
</dbReference>
<reference evidence="3" key="1">
    <citation type="submission" date="2016-11" db="EMBL/GenBank/DDBJ databases">
        <authorList>
            <person name="Varghese N."/>
            <person name="Submissions S."/>
        </authorList>
    </citation>
    <scope>NUCLEOTIDE SEQUENCE [LARGE SCALE GENOMIC DNA]</scope>
    <source>
        <strain evidence="3">DSM 26899</strain>
    </source>
</reference>
<dbReference type="OrthoDB" id="1223397at2"/>
<comment type="cofactor">
    <cofactor evidence="1">
        <name>Mg(2+)</name>
        <dbReference type="ChEBI" id="CHEBI:18420"/>
    </cofactor>
</comment>
<dbReference type="PANTHER" id="PTHR35201:SF4">
    <property type="entry name" value="BETA-PINACENE SYNTHASE-RELATED"/>
    <property type="match status" value="1"/>
</dbReference>
<dbReference type="AlphaFoldDB" id="A0A1M7BT67"/>
<name>A0A1M7BT67_9FLAO</name>
<comment type="similarity">
    <text evidence="1">Belongs to the terpene synthase family.</text>
</comment>
<evidence type="ECO:0000256" key="1">
    <source>
        <dbReference type="RuleBase" id="RU366034"/>
    </source>
</evidence>
<organism evidence="2 3">
    <name type="scientific">Chryseobacterium polytrichastri</name>
    <dbReference type="NCBI Taxonomy" id="1302687"/>
    <lineage>
        <taxon>Bacteria</taxon>
        <taxon>Pseudomonadati</taxon>
        <taxon>Bacteroidota</taxon>
        <taxon>Flavobacteriia</taxon>
        <taxon>Flavobacteriales</taxon>
        <taxon>Weeksellaceae</taxon>
        <taxon>Chryseobacterium group</taxon>
        <taxon>Chryseobacterium</taxon>
    </lineage>
</organism>
<accession>A0A1M7BT67</accession>
<dbReference type="SFLD" id="SFLDS00005">
    <property type="entry name" value="Isoprenoid_Synthase_Type_I"/>
    <property type="match status" value="1"/>
</dbReference>
<dbReference type="InterPro" id="IPR008949">
    <property type="entry name" value="Isoprenoid_synthase_dom_sf"/>
</dbReference>
<dbReference type="STRING" id="1302687.SAMN05444267_102066"/>
<dbReference type="EC" id="4.2.3.-" evidence="1"/>
<protein>
    <recommendedName>
        <fullName evidence="1">Terpene synthase</fullName>
        <ecNumber evidence="1">4.2.3.-</ecNumber>
    </recommendedName>
</protein>
<dbReference type="PANTHER" id="PTHR35201">
    <property type="entry name" value="TERPENE SYNTHASE"/>
    <property type="match status" value="1"/>
</dbReference>
<keyword evidence="1" id="KW-0479">Metal-binding</keyword>
<evidence type="ECO:0000313" key="3">
    <source>
        <dbReference type="Proteomes" id="UP000184364"/>
    </source>
</evidence>